<dbReference type="PANTHER" id="PTHR48081">
    <property type="entry name" value="AB HYDROLASE SUPERFAMILY PROTEIN C4A8.06C"/>
    <property type="match status" value="1"/>
</dbReference>
<evidence type="ECO:0000256" key="1">
    <source>
        <dbReference type="ARBA" id="ARBA00022801"/>
    </source>
</evidence>
<dbReference type="Gene3D" id="3.40.50.1820">
    <property type="entry name" value="alpha/beta hydrolase"/>
    <property type="match status" value="1"/>
</dbReference>
<protein>
    <recommendedName>
        <fullName evidence="2">Alpha/beta hydrolase fold-3 domain-containing protein</fullName>
    </recommendedName>
</protein>
<keyword evidence="4" id="KW-1185">Reference proteome</keyword>
<evidence type="ECO:0000313" key="4">
    <source>
        <dbReference type="Proteomes" id="UP001212997"/>
    </source>
</evidence>
<evidence type="ECO:0000313" key="3">
    <source>
        <dbReference type="EMBL" id="KAJ3486746.1"/>
    </source>
</evidence>
<dbReference type="SUPFAM" id="SSF53474">
    <property type="entry name" value="alpha/beta-Hydrolases"/>
    <property type="match status" value="1"/>
</dbReference>
<comment type="caution">
    <text evidence="3">The sequence shown here is derived from an EMBL/GenBank/DDBJ whole genome shotgun (WGS) entry which is preliminary data.</text>
</comment>
<gene>
    <name evidence="3" type="ORF">NLI96_g4023</name>
</gene>
<dbReference type="Proteomes" id="UP001212997">
    <property type="component" value="Unassembled WGS sequence"/>
</dbReference>
<dbReference type="InterPro" id="IPR013094">
    <property type="entry name" value="AB_hydrolase_3"/>
</dbReference>
<evidence type="ECO:0000259" key="2">
    <source>
        <dbReference type="Pfam" id="PF07859"/>
    </source>
</evidence>
<dbReference type="EMBL" id="JANAWD010000112">
    <property type="protein sequence ID" value="KAJ3486746.1"/>
    <property type="molecule type" value="Genomic_DNA"/>
</dbReference>
<dbReference type="AlphaFoldDB" id="A0AAD5V5N6"/>
<name>A0AAD5V5N6_9APHY</name>
<accession>A0AAD5V5N6</accession>
<dbReference type="InterPro" id="IPR029058">
    <property type="entry name" value="AB_hydrolase_fold"/>
</dbReference>
<sequence>MSQYAHFSKADSPELAAAVAQLPPSQLIGDIQKVRDAADAMFKGAADAVKKILPPESTYTFQDHKVPVDGGEITVRAVAPTPVDGEDGTFPLLVWYHGGGWALGDIEQSDAILRALSVKFRMSTLNVDYRLAPEHPFPAGHDDSYYALKWAAENPTLLKASLAKGFVAGGQSAGGNLAGSVALRAAEDPFFEGRKLTGQYLQIPATVHPSAYPEKYKSELLSIEQNKDAPVLGKDAMLGFEKWLGAPPDHPNFSILLHPAHAKAPPAYIQISGLDPLRDEGILYAKVLQEAGVTVQYDVYPGLPHAGQQLLPDLEISKKFHGDLYSHIPWLFNGGK</sequence>
<dbReference type="InterPro" id="IPR050300">
    <property type="entry name" value="GDXG_lipolytic_enzyme"/>
</dbReference>
<dbReference type="PANTHER" id="PTHR48081:SF8">
    <property type="entry name" value="ALPHA_BETA HYDROLASE FOLD-3 DOMAIN-CONTAINING PROTEIN-RELATED"/>
    <property type="match status" value="1"/>
</dbReference>
<keyword evidence="1" id="KW-0378">Hydrolase</keyword>
<proteinExistence type="predicted"/>
<dbReference type="Pfam" id="PF07859">
    <property type="entry name" value="Abhydrolase_3"/>
    <property type="match status" value="1"/>
</dbReference>
<reference evidence="3" key="1">
    <citation type="submission" date="2022-07" db="EMBL/GenBank/DDBJ databases">
        <title>Genome Sequence of Physisporinus lineatus.</title>
        <authorList>
            <person name="Buettner E."/>
        </authorList>
    </citation>
    <scope>NUCLEOTIDE SEQUENCE</scope>
    <source>
        <strain evidence="3">VT162</strain>
    </source>
</reference>
<organism evidence="3 4">
    <name type="scientific">Meripilus lineatus</name>
    <dbReference type="NCBI Taxonomy" id="2056292"/>
    <lineage>
        <taxon>Eukaryota</taxon>
        <taxon>Fungi</taxon>
        <taxon>Dikarya</taxon>
        <taxon>Basidiomycota</taxon>
        <taxon>Agaricomycotina</taxon>
        <taxon>Agaricomycetes</taxon>
        <taxon>Polyporales</taxon>
        <taxon>Meripilaceae</taxon>
        <taxon>Meripilus</taxon>
    </lineage>
</organism>
<feature type="domain" description="Alpha/beta hydrolase fold-3" evidence="2">
    <location>
        <begin position="93"/>
        <end position="306"/>
    </location>
</feature>
<dbReference type="GO" id="GO:0016787">
    <property type="term" value="F:hydrolase activity"/>
    <property type="evidence" value="ECO:0007669"/>
    <property type="project" value="UniProtKB-KW"/>
</dbReference>